<feature type="domain" description="URB1 central HEAT repeat" evidence="4">
    <location>
        <begin position="597"/>
        <end position="702"/>
    </location>
</feature>
<dbReference type="GO" id="GO:0005730">
    <property type="term" value="C:nucleolus"/>
    <property type="evidence" value="ECO:0007669"/>
    <property type="project" value="TreeGrafter"/>
</dbReference>
<reference evidence="5" key="1">
    <citation type="submission" date="2025-08" db="UniProtKB">
        <authorList>
            <consortium name="Ensembl"/>
        </authorList>
    </citation>
    <scope>IDENTIFICATION</scope>
</reference>
<dbReference type="PANTHER" id="PTHR13500:SF0">
    <property type="entry name" value="NUCLEOLAR PRE-RIBOSOMAL-ASSOCIATED PROTEIN 1"/>
    <property type="match status" value="1"/>
</dbReference>
<keyword evidence="6" id="KW-1185">Reference proteome</keyword>
<proteinExistence type="predicted"/>
<dbReference type="Pfam" id="PF26140">
    <property type="entry name" value="HEAT_URB1"/>
    <property type="match status" value="1"/>
</dbReference>
<feature type="region of interest" description="Disordered" evidence="1">
    <location>
        <begin position="1843"/>
        <end position="1869"/>
    </location>
</feature>
<feature type="compositionally biased region" description="Basic and acidic residues" evidence="1">
    <location>
        <begin position="2000"/>
        <end position="2017"/>
    </location>
</feature>
<sequence>QNKMGKKRSSEVDESKTHVKKVKVSETAEFNGTVFKAMLKEPTKAMKGLDTFITTAKKLPCPDLYDVVEGYIKISMECSEIFKLLEGDKQMESEMLVIFQSLEMILLRTASDLSHFSMVGSTIVKKVVSSYMKLIQTSLHSENHRFVRQCLSFLSAMVSQGADTAREVFSHFHFTKGLSALAKRKDKMGKPDVRMAYTQFALSFLVSGDNATIGQLLEMKDFLPDILSSGLKEDRISTVNLILSTLQTKVVQRQAISKTQKVRFFTPSLLAQIASLYRWNGIVDASTDDSKNAEEAGKMVVRKLVHNFLLDLCCSRKHGISFYDPSFGTAGRAGNIVLLQFVVGLKQATEDDLVSDLVVNILRVSPDILPRFFKETLYSFTPRLKSAWTDNIALLKKIYESQPEVSKAFQTREVVPLPRLLSMVLVTSLPPVCNKAFFTQGINVSLRHTTLSLMSFLLKRAQRNMELCLDRSVWLASDLYSPATMEDFTQQYREALGKVLPDMTSIVSKWQSLTKKDKGAPSVPESPEVILLKALILQVMCLYQKVVPHLVSQSKFDFSKLLKGIVSEKGMREEVPPVLQHQILQLALDLPASKFSWFRVQDHVETGSGEKSVFFLLLKMFVSSTNSHLKISTKKLVVKVLKDSGVFEYTWSELELWLNHLDRLQPDQQDTVIHFLERVLMCLVCNPYTYTDKVASLVQEAAYLQANLSGQDGDTASIPISHIDDVLDMVDVIMEGSEGETEELGPALSDDLILQTFPFSAVVPAVLEARNKLPATYRTEKGVVYDYMATVLCDVLHCQRDPLPLSLALLQYDKELNSSEDPGPPHHSIIHLHHYYTTWLPQQARDHLFQSCESPFHVSPSPVTFTGLLKTAYTQGASALLEDSFRRRLEKSLVTMEMAEYPVAAKQILLYIKTTVDNFSMVQRNTRLACMSAALSSRIYHDYLLSLLTRCLLSLLTRCLLSLLTRCLLSLLTRSLLSLLTRSLLSLLTLLSSILKHPCMEQWFLSLELSSVPPTSLNPVRLKLLCAQLSDCILGLLQTSAAALRPLDSLYLLSPYLEAVSRALLRELGERRERRERREVDEESRPVRAFMALHTYMEPPLLQELVSSLLLLPKETLITPGEGDREGEKSSRAEELSVYGRTALQILTETSSTNTSSSGSPVLLSQAHLQGLATLLLSCSSPSLETFLLQALKTQPGNAKLLHTDVLLHCLQGPVTAATQAIGVALLLNCSSHRLCFEVWCLQPQNVEKLTDQTETFLPLVNSYLQTAAREDPARPKEGRWSWSCLLCLPHCYYIYASAGANPYFHLFRDHVSTKCIFFSLSVPPFRWQLVDPISSVLSVCPEELEVWRTSVLSAALRWLSASYGHNRDQNTAPLTQEDSVLNRLTVLLVGPQSYHAKIHVNIFLPRYRYRDPNFLSTLNRMLDLMYGGSEGPKELVPLPTIHMMASSHSLFLPIMLGDEEDLKALVSLLLSLVKRSPAVCNSSHFVVLLGGYGATLSTTDQKLLLLLQEYERNGISLVDFQCMLWGPAAVEHHKARRSLGVSLWQQPSSEDLLALLSPDTMINTITHFPLQRRIILQEGKELIFKDEEVKDLGSVYDPCFLLPLFSAMLQPESVIDCLKFVSSHGLGVTMVSLSSYDPKLRAAAYQVLASYHHHLEAARFREKRQLLYLLDMVKNGIRQQNLRMPFLLTTYITKVALQMLKPEDHMYVVVNRFLLSHQCLDFRRVPEFFKLFYSCDMEHKVEREWILSVLEEGLTDRQCYDMLDQQGIFQTLLGFCCSPLCDQHTRVQTQQHPPSAYNLTKSHGLLTWVLQLLERRHVDQGLLGAVVELLHVLWFTNLGQKETHGEGASSSSSSTAKEDKPQGHSTPKVLPLPLISQFLSVTSRPLINPLLFSRLVKAGQLSLYLQTLSSILQHCGTALGVHGEAGWLTLRPQALSSQEALALLHRWSTLTHNAPLLSQLQTVAEKHKVKELLGEGLLDMEKGRGRSSSVQAQARSNSRPKEQGEEGEVERQEEEKTLLEKCTPHLRNIFTHWVPVSLACPSPDPHTPTSTPLANTTAHLLTRWFLNSLVEGASTYEDKRTVHFLRWFQKTVLPHRVIVDMVLADPAVRLDLLCIYHQACEPQAQISSRVEHIQLFTNIMTQLLEARGCADSDLHRAEMIRLIRCCCCCLSGSPPPEGLMLLSLYIHEMWSGAKSPELFLNHVRVVNEIQGSIGTKDQKKKSKRRSQTHTALRTICSDLLSGLQSTVAP</sequence>
<feature type="region of interest" description="Disordered" evidence="1">
    <location>
        <begin position="1984"/>
        <end position="2017"/>
    </location>
</feature>
<protein>
    <submittedName>
        <fullName evidence="5">URB1 ribosome biogenesis homolog</fullName>
    </submittedName>
</protein>
<dbReference type="InterPro" id="IPR021714">
    <property type="entry name" value="URB1_N"/>
</dbReference>
<evidence type="ECO:0000259" key="3">
    <source>
        <dbReference type="Pfam" id="PF16201"/>
    </source>
</evidence>
<evidence type="ECO:0000259" key="4">
    <source>
        <dbReference type="Pfam" id="PF26140"/>
    </source>
</evidence>
<feature type="compositionally biased region" description="Polar residues" evidence="1">
    <location>
        <begin position="1987"/>
        <end position="1998"/>
    </location>
</feature>
<reference evidence="5" key="2">
    <citation type="submission" date="2025-09" db="UniProtKB">
        <authorList>
            <consortium name="Ensembl"/>
        </authorList>
    </citation>
    <scope>IDENTIFICATION</scope>
</reference>
<dbReference type="PANTHER" id="PTHR13500">
    <property type="entry name" value="NUCLEOLAR PRERIBOSOMAL-ASSOCIATED PROTEIN 1"/>
    <property type="match status" value="1"/>
</dbReference>
<dbReference type="InterPro" id="IPR032436">
    <property type="entry name" value="URB1_C"/>
</dbReference>
<evidence type="ECO:0000256" key="1">
    <source>
        <dbReference type="SAM" id="MobiDB-lite"/>
    </source>
</evidence>
<dbReference type="Ensembl" id="ENSSTUT00000008708.1">
    <property type="protein sequence ID" value="ENSSTUP00000008155.1"/>
    <property type="gene ID" value="ENSSTUG00000003732.1"/>
</dbReference>
<feature type="domain" description="URB1 C-terminal" evidence="3">
    <location>
        <begin position="1627"/>
        <end position="1809"/>
    </location>
</feature>
<dbReference type="InterPro" id="IPR059018">
    <property type="entry name" value="HEAT_URB1"/>
</dbReference>
<accession>A0A673W891</accession>
<dbReference type="Pfam" id="PF11707">
    <property type="entry name" value="Npa1"/>
    <property type="match status" value="1"/>
</dbReference>
<dbReference type="Pfam" id="PF16201">
    <property type="entry name" value="NopRA1"/>
    <property type="match status" value="1"/>
</dbReference>
<name>A0A673W891_SALTR</name>
<dbReference type="GeneTree" id="ENSGT00390000014210"/>
<dbReference type="Proteomes" id="UP000472277">
    <property type="component" value="Chromosome 13"/>
</dbReference>
<evidence type="ECO:0000313" key="5">
    <source>
        <dbReference type="Ensembl" id="ENSSTUP00000008155.1"/>
    </source>
</evidence>
<feature type="domain" description="URB1 N-terminal" evidence="2">
    <location>
        <begin position="78"/>
        <end position="391"/>
    </location>
</feature>
<dbReference type="InterPro" id="IPR039844">
    <property type="entry name" value="URB1"/>
</dbReference>
<dbReference type="GO" id="GO:0000463">
    <property type="term" value="P:maturation of LSU-rRNA from tricistronic rRNA transcript (SSU-rRNA, 5.8S rRNA, LSU-rRNA)"/>
    <property type="evidence" value="ECO:0007669"/>
    <property type="project" value="TreeGrafter"/>
</dbReference>
<gene>
    <name evidence="5" type="primary">URB1</name>
    <name evidence="5" type="synonym">urb1</name>
</gene>
<evidence type="ECO:0000313" key="6">
    <source>
        <dbReference type="Proteomes" id="UP000472277"/>
    </source>
</evidence>
<organism evidence="5 6">
    <name type="scientific">Salmo trutta</name>
    <name type="common">Brown trout</name>
    <dbReference type="NCBI Taxonomy" id="8032"/>
    <lineage>
        <taxon>Eukaryota</taxon>
        <taxon>Metazoa</taxon>
        <taxon>Chordata</taxon>
        <taxon>Craniata</taxon>
        <taxon>Vertebrata</taxon>
        <taxon>Euteleostomi</taxon>
        <taxon>Actinopterygii</taxon>
        <taxon>Neopterygii</taxon>
        <taxon>Teleostei</taxon>
        <taxon>Protacanthopterygii</taxon>
        <taxon>Salmoniformes</taxon>
        <taxon>Salmonidae</taxon>
        <taxon>Salmoninae</taxon>
        <taxon>Salmo</taxon>
    </lineage>
</organism>
<evidence type="ECO:0000259" key="2">
    <source>
        <dbReference type="Pfam" id="PF11707"/>
    </source>
</evidence>
<dbReference type="GO" id="GO:0000466">
    <property type="term" value="P:maturation of 5.8S rRNA from tricistronic rRNA transcript (SSU-rRNA, 5.8S rRNA, LSU-rRNA)"/>
    <property type="evidence" value="ECO:0007669"/>
    <property type="project" value="TreeGrafter"/>
</dbReference>